<proteinExistence type="predicted"/>
<protein>
    <submittedName>
        <fullName evidence="2">Uncharacterized protein</fullName>
    </submittedName>
</protein>
<dbReference type="AlphaFoldDB" id="A0AAD5DXK7"/>
<reference evidence="2" key="1">
    <citation type="submission" date="2020-11" db="EMBL/GenBank/DDBJ databases">
        <title>Chlorella ohadii genome sequencing and assembly.</title>
        <authorList>
            <person name="Murik O."/>
            <person name="Treves H."/>
            <person name="Kedem I."/>
            <person name="Shotland Y."/>
            <person name="Kaplan A."/>
        </authorList>
    </citation>
    <scope>NUCLEOTIDE SEQUENCE</scope>
    <source>
        <strain evidence="2">1</strain>
    </source>
</reference>
<dbReference type="EMBL" id="JADXDR010000032">
    <property type="protein sequence ID" value="KAI7844243.1"/>
    <property type="molecule type" value="Genomic_DNA"/>
</dbReference>
<evidence type="ECO:0000313" key="3">
    <source>
        <dbReference type="Proteomes" id="UP001205105"/>
    </source>
</evidence>
<organism evidence="2 3">
    <name type="scientific">Chlorella ohadii</name>
    <dbReference type="NCBI Taxonomy" id="2649997"/>
    <lineage>
        <taxon>Eukaryota</taxon>
        <taxon>Viridiplantae</taxon>
        <taxon>Chlorophyta</taxon>
        <taxon>core chlorophytes</taxon>
        <taxon>Trebouxiophyceae</taxon>
        <taxon>Chlorellales</taxon>
        <taxon>Chlorellaceae</taxon>
        <taxon>Chlorella clade</taxon>
        <taxon>Chlorella</taxon>
    </lineage>
</organism>
<keyword evidence="3" id="KW-1185">Reference proteome</keyword>
<comment type="caution">
    <text evidence="2">The sequence shown here is derived from an EMBL/GenBank/DDBJ whole genome shotgun (WGS) entry which is preliminary data.</text>
</comment>
<feature type="chain" id="PRO_5042193126" evidence="1">
    <location>
        <begin position="21"/>
        <end position="127"/>
    </location>
</feature>
<dbReference type="Proteomes" id="UP001205105">
    <property type="component" value="Unassembled WGS sequence"/>
</dbReference>
<evidence type="ECO:0000256" key="1">
    <source>
        <dbReference type="SAM" id="SignalP"/>
    </source>
</evidence>
<sequence>MTRLLSLLFAALLLVASVSAAKLPSNPNERRQALRQRCYDRCMRKYGWHPVCVFSPKYPEPTSHMPTATWVMPNKCTVGCQERYAKYVEYFELKTKKTKVHVPRFCKKHVQAIYFDWSKPAESCTTC</sequence>
<evidence type="ECO:0000313" key="2">
    <source>
        <dbReference type="EMBL" id="KAI7844243.1"/>
    </source>
</evidence>
<name>A0AAD5DXK7_9CHLO</name>
<feature type="signal peptide" evidence="1">
    <location>
        <begin position="1"/>
        <end position="20"/>
    </location>
</feature>
<gene>
    <name evidence="2" type="ORF">COHA_002042</name>
</gene>
<accession>A0AAD5DXK7</accession>
<keyword evidence="1" id="KW-0732">Signal</keyword>